<dbReference type="SUPFAM" id="SSF53474">
    <property type="entry name" value="alpha/beta-Hydrolases"/>
    <property type="match status" value="1"/>
</dbReference>
<evidence type="ECO:0000256" key="1">
    <source>
        <dbReference type="ARBA" id="ARBA00023157"/>
    </source>
</evidence>
<organism evidence="6 7">
    <name type="scientific">Mycena belliarum</name>
    <dbReference type="NCBI Taxonomy" id="1033014"/>
    <lineage>
        <taxon>Eukaryota</taxon>
        <taxon>Fungi</taxon>
        <taxon>Dikarya</taxon>
        <taxon>Basidiomycota</taxon>
        <taxon>Agaricomycotina</taxon>
        <taxon>Agaricomycetes</taxon>
        <taxon>Agaricomycetidae</taxon>
        <taxon>Agaricales</taxon>
        <taxon>Marasmiineae</taxon>
        <taxon>Mycenaceae</taxon>
        <taxon>Mycena</taxon>
    </lineage>
</organism>
<comment type="catalytic activity">
    <reaction evidence="3">
        <text>a diacylglycerol + H2O = a monoacylglycerol + a fatty acid + H(+)</text>
        <dbReference type="Rhea" id="RHEA:32731"/>
        <dbReference type="ChEBI" id="CHEBI:15377"/>
        <dbReference type="ChEBI" id="CHEBI:15378"/>
        <dbReference type="ChEBI" id="CHEBI:17408"/>
        <dbReference type="ChEBI" id="CHEBI:18035"/>
        <dbReference type="ChEBI" id="CHEBI:28868"/>
    </reaction>
</comment>
<dbReference type="InterPro" id="IPR029058">
    <property type="entry name" value="AB_hydrolase_fold"/>
</dbReference>
<evidence type="ECO:0000256" key="2">
    <source>
        <dbReference type="ARBA" id="ARBA00043996"/>
    </source>
</evidence>
<dbReference type="GO" id="GO:0006629">
    <property type="term" value="P:lipid metabolic process"/>
    <property type="evidence" value="ECO:0007669"/>
    <property type="project" value="InterPro"/>
</dbReference>
<evidence type="ECO:0000256" key="4">
    <source>
        <dbReference type="ARBA" id="ARBA00048461"/>
    </source>
</evidence>
<comment type="catalytic activity">
    <reaction evidence="4">
        <text>a monoacylglycerol + H2O = glycerol + a fatty acid + H(+)</text>
        <dbReference type="Rhea" id="RHEA:15245"/>
        <dbReference type="ChEBI" id="CHEBI:15377"/>
        <dbReference type="ChEBI" id="CHEBI:15378"/>
        <dbReference type="ChEBI" id="CHEBI:17408"/>
        <dbReference type="ChEBI" id="CHEBI:17754"/>
        <dbReference type="ChEBI" id="CHEBI:28868"/>
    </reaction>
</comment>
<evidence type="ECO:0000259" key="5">
    <source>
        <dbReference type="Pfam" id="PF01764"/>
    </source>
</evidence>
<dbReference type="PANTHER" id="PTHR45856">
    <property type="entry name" value="ALPHA/BETA-HYDROLASES SUPERFAMILY PROTEIN"/>
    <property type="match status" value="1"/>
</dbReference>
<reference evidence="6" key="1">
    <citation type="submission" date="2023-03" db="EMBL/GenBank/DDBJ databases">
        <title>Massive genome expansion in bonnet fungi (Mycena s.s.) driven by repeated elements and novel gene families across ecological guilds.</title>
        <authorList>
            <consortium name="Lawrence Berkeley National Laboratory"/>
            <person name="Harder C.B."/>
            <person name="Miyauchi S."/>
            <person name="Viragh M."/>
            <person name="Kuo A."/>
            <person name="Thoen E."/>
            <person name="Andreopoulos B."/>
            <person name="Lu D."/>
            <person name="Skrede I."/>
            <person name="Drula E."/>
            <person name="Henrissat B."/>
            <person name="Morin E."/>
            <person name="Kohler A."/>
            <person name="Barry K."/>
            <person name="LaButti K."/>
            <person name="Morin E."/>
            <person name="Salamov A."/>
            <person name="Lipzen A."/>
            <person name="Mereny Z."/>
            <person name="Hegedus B."/>
            <person name="Baldrian P."/>
            <person name="Stursova M."/>
            <person name="Weitz H."/>
            <person name="Taylor A."/>
            <person name="Grigoriev I.V."/>
            <person name="Nagy L.G."/>
            <person name="Martin F."/>
            <person name="Kauserud H."/>
        </authorList>
    </citation>
    <scope>NUCLEOTIDE SEQUENCE</scope>
    <source>
        <strain evidence="6">CBHHK173m</strain>
    </source>
</reference>
<dbReference type="AlphaFoldDB" id="A0AAD6UDX6"/>
<dbReference type="PANTHER" id="PTHR45856:SF24">
    <property type="entry name" value="FUNGAL LIPASE-LIKE DOMAIN-CONTAINING PROTEIN"/>
    <property type="match status" value="1"/>
</dbReference>
<dbReference type="InterPro" id="IPR051218">
    <property type="entry name" value="Sec_MonoDiacylglyc_Lipase"/>
</dbReference>
<dbReference type="EMBL" id="JARJCN010000006">
    <property type="protein sequence ID" value="KAJ7100008.1"/>
    <property type="molecule type" value="Genomic_DNA"/>
</dbReference>
<keyword evidence="6" id="KW-0378">Hydrolase</keyword>
<gene>
    <name evidence="6" type="ORF">B0H15DRAFT_505047</name>
</gene>
<feature type="domain" description="Fungal lipase-type" evidence="5">
    <location>
        <begin position="128"/>
        <end position="275"/>
    </location>
</feature>
<protein>
    <submittedName>
        <fullName evidence="6">Alpha/Beta hydrolase protein</fullName>
    </submittedName>
</protein>
<keyword evidence="7" id="KW-1185">Reference proteome</keyword>
<evidence type="ECO:0000313" key="6">
    <source>
        <dbReference type="EMBL" id="KAJ7100008.1"/>
    </source>
</evidence>
<sequence>MALARRTRRQTLTEDQRQMYASEKLMNFRWISKVIATYSPYTLSSKDFAPAEIKTYLSEIGQFAEIAYSANAIPTEFIFDNMTSLLEPDFPLEEYPCLRGAVLISAFKGTVADLPGYIAYQPHTKQLVVAFSGTWSGMQALYDVHALKHRHPSRHGRVHSGFWQLYKGVKAFAFGGIRKGLAEHEVEEIVITGHSMGGTVSQFLLLDILRDENLVSAGSIPLKLVVFGAPRCGTNNLANYWQELLAKRRKQYGDASISEYSVKTYNDGVPSLPPLSFGYHHFAQSPLYFVHGNLYQVPPEFCEHALFHVTPDTGNEDVRPEHPRGGHNYYNGRDMEKLARRLNWLNKAIKGKGHWKELYRARVARHTKKPSVLLASGAD</sequence>
<dbReference type="Pfam" id="PF01764">
    <property type="entry name" value="Lipase_3"/>
    <property type="match status" value="1"/>
</dbReference>
<evidence type="ECO:0000313" key="7">
    <source>
        <dbReference type="Proteomes" id="UP001222325"/>
    </source>
</evidence>
<comment type="similarity">
    <text evidence="2">Belongs to the AB hydrolase superfamily. Lipase family. Class 3 subfamily.</text>
</comment>
<comment type="caution">
    <text evidence="6">The sequence shown here is derived from an EMBL/GenBank/DDBJ whole genome shotgun (WGS) entry which is preliminary data.</text>
</comment>
<dbReference type="Gene3D" id="3.40.50.1820">
    <property type="entry name" value="alpha/beta hydrolase"/>
    <property type="match status" value="1"/>
</dbReference>
<proteinExistence type="inferred from homology"/>
<dbReference type="CDD" id="cd00519">
    <property type="entry name" value="Lipase_3"/>
    <property type="match status" value="1"/>
</dbReference>
<keyword evidence="1" id="KW-1015">Disulfide bond</keyword>
<dbReference type="Proteomes" id="UP001222325">
    <property type="component" value="Unassembled WGS sequence"/>
</dbReference>
<evidence type="ECO:0000256" key="3">
    <source>
        <dbReference type="ARBA" id="ARBA00047591"/>
    </source>
</evidence>
<name>A0AAD6UDX6_9AGAR</name>
<dbReference type="InterPro" id="IPR002921">
    <property type="entry name" value="Fungal_lipase-type"/>
</dbReference>
<dbReference type="GO" id="GO:0016787">
    <property type="term" value="F:hydrolase activity"/>
    <property type="evidence" value="ECO:0007669"/>
    <property type="project" value="UniProtKB-KW"/>
</dbReference>
<accession>A0AAD6UDX6</accession>